<dbReference type="InterPro" id="IPR004211">
    <property type="entry name" value="Endonuclease_7"/>
</dbReference>
<sequence length="91" mass="10798">MADLTRDEREKFNSAIHCPICEKSFAFDDTRVRDHCHLTGWYRRPAHANCNLNYKDSYTIPIVFHNLSGYDSHFIIKELANNTDLRNFRFC</sequence>
<dbReference type="EMBL" id="KK107178">
    <property type="protein sequence ID" value="EZA56053.1"/>
    <property type="molecule type" value="Genomic_DNA"/>
</dbReference>
<gene>
    <name evidence="1" type="ORF">X777_03878</name>
</gene>
<dbReference type="OMA" id="FIKEMAT"/>
<evidence type="ECO:0008006" key="3">
    <source>
        <dbReference type="Google" id="ProtNLM"/>
    </source>
</evidence>
<organism evidence="1 2">
    <name type="scientific">Ooceraea biroi</name>
    <name type="common">Clonal raider ant</name>
    <name type="synonym">Cerapachys biroi</name>
    <dbReference type="NCBI Taxonomy" id="2015173"/>
    <lineage>
        <taxon>Eukaryota</taxon>
        <taxon>Metazoa</taxon>
        <taxon>Ecdysozoa</taxon>
        <taxon>Arthropoda</taxon>
        <taxon>Hexapoda</taxon>
        <taxon>Insecta</taxon>
        <taxon>Pterygota</taxon>
        <taxon>Neoptera</taxon>
        <taxon>Endopterygota</taxon>
        <taxon>Hymenoptera</taxon>
        <taxon>Apocrita</taxon>
        <taxon>Aculeata</taxon>
        <taxon>Formicoidea</taxon>
        <taxon>Formicidae</taxon>
        <taxon>Dorylinae</taxon>
        <taxon>Ooceraea</taxon>
    </lineage>
</organism>
<keyword evidence="2" id="KW-1185">Reference proteome</keyword>
<dbReference type="PANTHER" id="PTHR31511">
    <property type="entry name" value="PROTEIN CBG23764"/>
    <property type="match status" value="1"/>
</dbReference>
<name>A0A026WJ81_OOCBI</name>
<accession>A0A026WJ81</accession>
<evidence type="ECO:0000313" key="1">
    <source>
        <dbReference type="EMBL" id="EZA56053.1"/>
    </source>
</evidence>
<protein>
    <recommendedName>
        <fullName evidence="3">DNA-directed DNA polymerase</fullName>
    </recommendedName>
</protein>
<dbReference type="PANTHER" id="PTHR31511:SF12">
    <property type="entry name" value="RHO TERMINATION FACTOR N-TERMINAL DOMAIN-CONTAINING PROTEIN"/>
    <property type="match status" value="1"/>
</dbReference>
<proteinExistence type="predicted"/>
<dbReference type="InterPro" id="IPR038563">
    <property type="entry name" value="Endonuclease_7_sf"/>
</dbReference>
<dbReference type="AlphaFoldDB" id="A0A026WJ81"/>
<dbReference type="Proteomes" id="UP000053097">
    <property type="component" value="Unassembled WGS sequence"/>
</dbReference>
<reference evidence="1 2" key="1">
    <citation type="journal article" date="2014" name="Curr. Biol.">
        <title>The genome of the clonal raider ant Cerapachys biroi.</title>
        <authorList>
            <person name="Oxley P.R."/>
            <person name="Ji L."/>
            <person name="Fetter-Pruneda I."/>
            <person name="McKenzie S.K."/>
            <person name="Li C."/>
            <person name="Hu H."/>
            <person name="Zhang G."/>
            <person name="Kronauer D.J."/>
        </authorList>
    </citation>
    <scope>NUCLEOTIDE SEQUENCE [LARGE SCALE GENOMIC DNA]</scope>
</reference>
<dbReference type="InterPro" id="IPR044925">
    <property type="entry name" value="His-Me_finger_sf"/>
</dbReference>
<evidence type="ECO:0000313" key="2">
    <source>
        <dbReference type="Proteomes" id="UP000053097"/>
    </source>
</evidence>
<dbReference type="STRING" id="2015173.A0A026WJ81"/>
<dbReference type="Gene3D" id="3.40.1800.10">
    <property type="entry name" value="His-Me finger endonucleases"/>
    <property type="match status" value="1"/>
</dbReference>
<dbReference type="SUPFAM" id="SSF54060">
    <property type="entry name" value="His-Me finger endonucleases"/>
    <property type="match status" value="1"/>
</dbReference>
<dbReference type="Pfam" id="PF02945">
    <property type="entry name" value="Endonuclease_7"/>
    <property type="match status" value="1"/>
</dbReference>